<proteinExistence type="predicted"/>
<organism evidence="1 2">
    <name type="scientific">Mesorhizobium caraganae</name>
    <dbReference type="NCBI Taxonomy" id="483206"/>
    <lineage>
        <taxon>Bacteria</taxon>
        <taxon>Pseudomonadati</taxon>
        <taxon>Pseudomonadota</taxon>
        <taxon>Alphaproteobacteria</taxon>
        <taxon>Hyphomicrobiales</taxon>
        <taxon>Phyllobacteriaceae</taxon>
        <taxon>Mesorhizobium</taxon>
    </lineage>
</organism>
<name>A0ABV1YT75_9HYPH</name>
<reference evidence="1 2" key="1">
    <citation type="journal article" date="2024" name="Proc. Natl. Acad. Sci. U.S.A.">
        <title>The evolutionary genomics of adaptation to stress in wild rhizobium bacteria.</title>
        <authorList>
            <person name="Kehlet-Delgado H."/>
            <person name="Montoya A.P."/>
            <person name="Jensen K.T."/>
            <person name="Wendlandt C.E."/>
            <person name="Dexheimer C."/>
            <person name="Roberts M."/>
            <person name="Torres Martinez L."/>
            <person name="Friesen M.L."/>
            <person name="Griffitts J.S."/>
            <person name="Porter S.S."/>
        </authorList>
    </citation>
    <scope>NUCLEOTIDE SEQUENCE [LARGE SCALE GENOMIC DNA]</scope>
    <source>
        <strain evidence="1 2">M0641</strain>
    </source>
</reference>
<dbReference type="RefSeq" id="WP_352555917.1">
    <property type="nucleotide sequence ID" value="NZ_JAMYQB010000001.1"/>
</dbReference>
<accession>A0ABV1YT75</accession>
<comment type="caution">
    <text evidence="1">The sequence shown here is derived from an EMBL/GenBank/DDBJ whole genome shotgun (WGS) entry which is preliminary data.</text>
</comment>
<dbReference type="Proteomes" id="UP001433071">
    <property type="component" value="Unassembled WGS sequence"/>
</dbReference>
<sequence>MPPGEGIPAKYVAFSGIWGGRLDGMYDGKLAVLTISRGGNVTATYAWGDVADNKPGVADGEGKIFGNTLKLRRLPNGGDVSAVMQADGTLTVTYGLADRTYTGTFTKQ</sequence>
<gene>
    <name evidence="1" type="ORF">NKI36_02530</name>
</gene>
<protein>
    <submittedName>
        <fullName evidence="1">Uncharacterized protein</fullName>
    </submittedName>
</protein>
<keyword evidence="2" id="KW-1185">Reference proteome</keyword>
<evidence type="ECO:0000313" key="2">
    <source>
        <dbReference type="Proteomes" id="UP001433071"/>
    </source>
</evidence>
<dbReference type="EMBL" id="JAMYQB010000001">
    <property type="protein sequence ID" value="MER9402918.1"/>
    <property type="molecule type" value="Genomic_DNA"/>
</dbReference>
<evidence type="ECO:0000313" key="1">
    <source>
        <dbReference type="EMBL" id="MER9402918.1"/>
    </source>
</evidence>